<dbReference type="SMART" id="SM00606">
    <property type="entry name" value="CBD_IV"/>
    <property type="match status" value="1"/>
</dbReference>
<feature type="region of interest" description="Disordered" evidence="3">
    <location>
        <begin position="438"/>
        <end position="480"/>
    </location>
</feature>
<feature type="domain" description="C-type lectin" evidence="4">
    <location>
        <begin position="742"/>
        <end position="834"/>
    </location>
</feature>
<dbReference type="Pfam" id="PF00652">
    <property type="entry name" value="Ricin_B_lectin"/>
    <property type="match status" value="1"/>
</dbReference>
<dbReference type="PROSITE" id="PS50231">
    <property type="entry name" value="RICIN_B_LECTIN"/>
    <property type="match status" value="1"/>
</dbReference>
<dbReference type="Gene3D" id="2.130.10.30">
    <property type="entry name" value="Regulator of chromosome condensation 1/beta-lactamase-inhibitor protein II"/>
    <property type="match status" value="2"/>
</dbReference>
<dbReference type="InterPro" id="IPR005084">
    <property type="entry name" value="CBM6"/>
</dbReference>
<dbReference type="PANTHER" id="PTHR45982">
    <property type="entry name" value="REGULATOR OF CHROMOSOME CONDENSATION"/>
    <property type="match status" value="1"/>
</dbReference>
<feature type="compositionally biased region" description="Low complexity" evidence="3">
    <location>
        <begin position="1475"/>
        <end position="1484"/>
    </location>
</feature>
<protein>
    <recommendedName>
        <fullName evidence="8">C-type lectin domain-containing protein</fullName>
    </recommendedName>
</protein>
<keyword evidence="7" id="KW-1185">Reference proteome</keyword>
<dbReference type="InterPro" id="IPR051553">
    <property type="entry name" value="Ran_GTPase-activating"/>
</dbReference>
<dbReference type="Pfam" id="PF00415">
    <property type="entry name" value="RCC1"/>
    <property type="match status" value="2"/>
</dbReference>
<dbReference type="Pfam" id="PF21722">
    <property type="entry name" value="Gly_rich_2"/>
    <property type="match status" value="1"/>
</dbReference>
<dbReference type="InterPro" id="IPR009091">
    <property type="entry name" value="RCC1/BLIP-II"/>
</dbReference>
<evidence type="ECO:0000313" key="7">
    <source>
        <dbReference type="Proteomes" id="UP001054902"/>
    </source>
</evidence>
<dbReference type="Pfam" id="PF03422">
    <property type="entry name" value="CBM_6"/>
    <property type="match status" value="1"/>
</dbReference>
<dbReference type="InterPro" id="IPR001304">
    <property type="entry name" value="C-type_lectin-like"/>
</dbReference>
<gene>
    <name evidence="6" type="ORF">CTEN210_04061</name>
</gene>
<dbReference type="InterPro" id="IPR016187">
    <property type="entry name" value="CTDL_fold"/>
</dbReference>
<feature type="region of interest" description="Disordered" evidence="3">
    <location>
        <begin position="1449"/>
        <end position="1523"/>
    </location>
</feature>
<dbReference type="InterPro" id="IPR035992">
    <property type="entry name" value="Ricin_B-like_lectins"/>
</dbReference>
<feature type="compositionally biased region" description="Low complexity" evidence="3">
    <location>
        <begin position="440"/>
        <end position="472"/>
    </location>
</feature>
<evidence type="ECO:0000259" key="5">
    <source>
        <dbReference type="PROSITE" id="PS51175"/>
    </source>
</evidence>
<organism evidence="6 7">
    <name type="scientific">Chaetoceros tenuissimus</name>
    <dbReference type="NCBI Taxonomy" id="426638"/>
    <lineage>
        <taxon>Eukaryota</taxon>
        <taxon>Sar</taxon>
        <taxon>Stramenopiles</taxon>
        <taxon>Ochrophyta</taxon>
        <taxon>Bacillariophyta</taxon>
        <taxon>Coscinodiscophyceae</taxon>
        <taxon>Chaetocerotophycidae</taxon>
        <taxon>Chaetocerotales</taxon>
        <taxon>Chaetocerotaceae</taxon>
        <taxon>Chaetoceros</taxon>
    </lineage>
</organism>
<feature type="domain" description="CBM6" evidence="5">
    <location>
        <begin position="577"/>
        <end position="715"/>
    </location>
</feature>
<keyword evidence="1" id="KW-0732">Signal</keyword>
<dbReference type="CDD" id="cd04084">
    <property type="entry name" value="CBM6_xylanase-like"/>
    <property type="match status" value="1"/>
</dbReference>
<dbReference type="Gene3D" id="2.80.10.50">
    <property type="match status" value="1"/>
</dbReference>
<dbReference type="SMART" id="SM00034">
    <property type="entry name" value="CLECT"/>
    <property type="match status" value="1"/>
</dbReference>
<dbReference type="InterPro" id="IPR000408">
    <property type="entry name" value="Reg_chr_condens"/>
</dbReference>
<dbReference type="InterPro" id="IPR016186">
    <property type="entry name" value="C-type_lectin-like/link_sf"/>
</dbReference>
<dbReference type="InterPro" id="IPR006584">
    <property type="entry name" value="Cellulose-bd_IV"/>
</dbReference>
<dbReference type="PANTHER" id="PTHR45982:SF1">
    <property type="entry name" value="REGULATOR OF CHROMOSOME CONDENSATION"/>
    <property type="match status" value="1"/>
</dbReference>
<dbReference type="GO" id="GO:0030246">
    <property type="term" value="F:carbohydrate binding"/>
    <property type="evidence" value="ECO:0007669"/>
    <property type="project" value="InterPro"/>
</dbReference>
<evidence type="ECO:0008006" key="8">
    <source>
        <dbReference type="Google" id="ProtNLM"/>
    </source>
</evidence>
<name>A0AAD3CMF8_9STRA</name>
<dbReference type="SUPFAM" id="SSF49785">
    <property type="entry name" value="Galactose-binding domain-like"/>
    <property type="match status" value="1"/>
</dbReference>
<evidence type="ECO:0000313" key="6">
    <source>
        <dbReference type="EMBL" id="GFH47586.1"/>
    </source>
</evidence>
<dbReference type="GO" id="GO:0005085">
    <property type="term" value="F:guanyl-nucleotide exchange factor activity"/>
    <property type="evidence" value="ECO:0007669"/>
    <property type="project" value="TreeGrafter"/>
</dbReference>
<dbReference type="SUPFAM" id="SSF50985">
    <property type="entry name" value="RCC1/BLIP-II"/>
    <property type="match status" value="1"/>
</dbReference>
<feature type="repeat" description="RCC1" evidence="2">
    <location>
        <begin position="194"/>
        <end position="282"/>
    </location>
</feature>
<reference evidence="6 7" key="1">
    <citation type="journal article" date="2021" name="Sci. Rep.">
        <title>The genome of the diatom Chaetoceros tenuissimus carries an ancient integrated fragment of an extant virus.</title>
        <authorList>
            <person name="Hongo Y."/>
            <person name="Kimura K."/>
            <person name="Takaki Y."/>
            <person name="Yoshida Y."/>
            <person name="Baba S."/>
            <person name="Kobayashi G."/>
            <person name="Nagasaki K."/>
            <person name="Hano T."/>
            <person name="Tomaru Y."/>
        </authorList>
    </citation>
    <scope>NUCLEOTIDE SEQUENCE [LARGE SCALE GENOMIC DNA]</scope>
    <source>
        <strain evidence="6 7">NIES-3715</strain>
    </source>
</reference>
<feature type="compositionally biased region" description="Gly residues" evidence="3">
    <location>
        <begin position="1485"/>
        <end position="1495"/>
    </location>
</feature>
<dbReference type="InterPro" id="IPR049304">
    <property type="entry name" value="Gly_rich_dom"/>
</dbReference>
<dbReference type="GO" id="GO:0005737">
    <property type="term" value="C:cytoplasm"/>
    <property type="evidence" value="ECO:0007669"/>
    <property type="project" value="TreeGrafter"/>
</dbReference>
<evidence type="ECO:0000256" key="2">
    <source>
        <dbReference type="PROSITE-ProRule" id="PRU00235"/>
    </source>
</evidence>
<evidence type="ECO:0000259" key="4">
    <source>
        <dbReference type="PROSITE" id="PS50041"/>
    </source>
</evidence>
<dbReference type="Pfam" id="PF13540">
    <property type="entry name" value="RCC1_2"/>
    <property type="match status" value="1"/>
</dbReference>
<dbReference type="Proteomes" id="UP001054902">
    <property type="component" value="Unassembled WGS sequence"/>
</dbReference>
<feature type="compositionally biased region" description="Gly residues" evidence="3">
    <location>
        <begin position="1449"/>
        <end position="1474"/>
    </location>
</feature>
<dbReference type="InterPro" id="IPR008979">
    <property type="entry name" value="Galactose-bd-like_sf"/>
</dbReference>
<dbReference type="SUPFAM" id="SSF50370">
    <property type="entry name" value="Ricin B-like lectins"/>
    <property type="match status" value="1"/>
</dbReference>
<dbReference type="InterPro" id="IPR000772">
    <property type="entry name" value="Ricin_B_lectin"/>
</dbReference>
<dbReference type="SMART" id="SM00458">
    <property type="entry name" value="RICIN"/>
    <property type="match status" value="1"/>
</dbReference>
<dbReference type="PROSITE" id="PS50041">
    <property type="entry name" value="C_TYPE_LECTIN_2"/>
    <property type="match status" value="1"/>
</dbReference>
<dbReference type="Gene3D" id="2.60.120.260">
    <property type="entry name" value="Galactose-binding domain-like"/>
    <property type="match status" value="2"/>
</dbReference>
<dbReference type="PROSITE" id="PS51175">
    <property type="entry name" value="CBM6"/>
    <property type="match status" value="1"/>
</dbReference>
<accession>A0AAD3CMF8</accession>
<sequence length="1729" mass="178639">MKFRIFEKGTLAFVLGSFFIYSSSSSGELLVVEGANASPGTITKEGKENSNGLFSNKDSSLKSSRYLNQDQPFQFSSSAHTCLLAYDIVQCVGYNYNGQLGQSSSEAIGTPVQLNFPNTSAKPKKVITGYDHTCTLFNDGHVWCNGSNGFQQLGNGGTVNSATPIQVKQNGVVLANVVDIEAGAYHNCAIQNTGAVYCWGFNTDGQLGLNSLANGLDQARSVVLVALSMSATCATVASDATQVKCVGYGYSTSDSASTTIDLGHTVTSITAGSTHFCALLDTAKAKCWGTNHNGQLGIGSAQITAAYMSTPVFVLQDSTGAELSGITKINAAYSSTCLVASGKPMCFGNNRWYQLGITNGGANVVYPTLVTPFNSITGKSIESMHIGEYTGHAVFDDGSVSSVGTNNGGTFGDGSAISSRNVIGDASGAIVPQISFVDGSSRPSSNPSALPSLSPSSIPSDLPSLSPSSNPSQDPYLLGDENSHITFDNVNFGSTNSVKGIKITYANGEVNSSGSVEVKLGDTSGTTLAQFTPVGTDTWVDVSNKTMLIPFDNTVQLSGVNSLTFTTSETTAAILLISYELIDLSERYTPYTTLSATEVSTSSGVFASGDIIGSFDNGDYFTYSPIDFGLGTNSIKITYAKETTGGSFEIRKGDYQTGEIIGTYSPARTDNWGTFITVEIPIKTSYGIDQLTFRGTYLNGGIFQGIMNLKSFQLSPVSAGYICLDTTTRKHTASVQAAAAAQTGANLVSIRCSAQQNVVSLLPITTNTWIGGTDAANEGVWVLPDGNAMTFFNWNTGEPNNNAGNGVPENCLIINPDGRWNDGSGSYSFGAIFESTFEISGLQCIPYVGCQDTVKIVENGIQTTDTRLRDFLTQTDSAGAYLSVPGRATGTPSDFWNIYNLPIGAYDDFVLFAKLKVDGSGSAAGLIINDGDSFGFNGASNSNGIFGGGAFSGLGQSNYGTHSDNLFYFKVERKLGTIKFYINEQEVASFANYNVGISKFTWSPWRANLKIYDWIVSSPSLLNFYSIQSLEDVEALTPLVDRGGGNTAVIDECEGDCDSNAHCSTGLICHMRDVESNPYPPRCKGDIAHHTHDWCVQANPIKLGLCEGECWIDADCEDGLICSDDTSTACVGTPTSGWKYCVYTSNVFSYFHGQVMVNTCPAGTVKVETIEDCYSAEAIADGFVTSRSDGSQCTGNRADRPSGCYVNVADNKVCFNHASASTVIPSNFATWAASLCKKTDFSASGGDYTESGGYGIHTFTSSGTFTVNSGTRDVEFLIIAGGGSGGIATVNNDCGGGGGGAGGYISSVVGESSGGGCSPVGKATVTSGSYSIVVGAGGAAVVGSNMAGLSGENSSAFGHTAIGGGGGSNRDSIAGKLGGSGGGGSCVGYNGSGISCQGYQGGGGQNTPSGGTYGGGGAGGFDSTARTAVGGPGGAGVTSSITGVAIGRAGGGGGGGGQSSGGAATHGGGSGGNSPRGTGSSGTKNTGGGGGGAGGFSDSSTTSGAGGSGVHWSGTLSGETINDDDSHGIGNDLACDHANQVASAWWHDVTKLQGDCHGASCTILGTDQGGNLSLKETKYGNYAFLVSETDAGGNCPVATWNILQTQTISPSSTFFDGVHLNNYDSTKCIGYDGYKDLFMYTCTGGVAQKFALTSDRLIVWGGLNNMCLLADGLLYPKLRACDSSNQNQLWTYENSQFKTAGGTKCLSLFENSSRLNVAGCATVSSTWYN</sequence>
<proteinExistence type="predicted"/>
<dbReference type="PROSITE" id="PS50012">
    <property type="entry name" value="RCC1_3"/>
    <property type="match status" value="2"/>
</dbReference>
<dbReference type="EMBL" id="BLLK01000023">
    <property type="protein sequence ID" value="GFH47586.1"/>
    <property type="molecule type" value="Genomic_DNA"/>
</dbReference>
<evidence type="ECO:0000256" key="3">
    <source>
        <dbReference type="SAM" id="MobiDB-lite"/>
    </source>
</evidence>
<evidence type="ECO:0000256" key="1">
    <source>
        <dbReference type="ARBA" id="ARBA00022729"/>
    </source>
</evidence>
<dbReference type="Pfam" id="PF00059">
    <property type="entry name" value="Lectin_C"/>
    <property type="match status" value="1"/>
</dbReference>
<feature type="repeat" description="RCC1" evidence="2">
    <location>
        <begin position="140"/>
        <end position="193"/>
    </location>
</feature>
<comment type="caution">
    <text evidence="6">The sequence shown here is derived from an EMBL/GenBank/DDBJ whole genome shotgun (WGS) entry which is preliminary data.</text>
</comment>
<dbReference type="Gene3D" id="3.10.100.10">
    <property type="entry name" value="Mannose-Binding Protein A, subunit A"/>
    <property type="match status" value="1"/>
</dbReference>
<dbReference type="SUPFAM" id="SSF56436">
    <property type="entry name" value="C-type lectin-like"/>
    <property type="match status" value="1"/>
</dbReference>